<sequence length="69" mass="8070">MLPLLDHAIIFVKVERGESLMQSKSEKIRLRRGINIFILLNREVVDLLKGSRYPSTSLRLYLLDLFPRS</sequence>
<accession>A0A8J4RI85</accession>
<proteinExistence type="predicted"/>
<evidence type="ECO:0000313" key="2">
    <source>
        <dbReference type="Proteomes" id="UP000737018"/>
    </source>
</evidence>
<dbReference type="AlphaFoldDB" id="A0A8J4RI85"/>
<gene>
    <name evidence="1" type="ORF">CMV_007370</name>
</gene>
<keyword evidence="2" id="KW-1185">Reference proteome</keyword>
<protein>
    <submittedName>
        <fullName evidence="1">Uncharacterized protein</fullName>
    </submittedName>
</protein>
<comment type="caution">
    <text evidence="1">The sequence shown here is derived from an EMBL/GenBank/DDBJ whole genome shotgun (WGS) entry which is preliminary data.</text>
</comment>
<organism evidence="1 2">
    <name type="scientific">Castanea mollissima</name>
    <name type="common">Chinese chestnut</name>
    <dbReference type="NCBI Taxonomy" id="60419"/>
    <lineage>
        <taxon>Eukaryota</taxon>
        <taxon>Viridiplantae</taxon>
        <taxon>Streptophyta</taxon>
        <taxon>Embryophyta</taxon>
        <taxon>Tracheophyta</taxon>
        <taxon>Spermatophyta</taxon>
        <taxon>Magnoliopsida</taxon>
        <taxon>eudicotyledons</taxon>
        <taxon>Gunneridae</taxon>
        <taxon>Pentapetalae</taxon>
        <taxon>rosids</taxon>
        <taxon>fabids</taxon>
        <taxon>Fagales</taxon>
        <taxon>Fagaceae</taxon>
        <taxon>Castanea</taxon>
    </lineage>
</organism>
<reference evidence="1" key="1">
    <citation type="submission" date="2020-03" db="EMBL/GenBank/DDBJ databases">
        <title>Castanea mollissima Vanexum genome sequencing.</title>
        <authorList>
            <person name="Staton M."/>
        </authorList>
    </citation>
    <scope>NUCLEOTIDE SEQUENCE</scope>
    <source>
        <tissue evidence="1">Leaf</tissue>
    </source>
</reference>
<dbReference type="EMBL" id="JRKL02000727">
    <property type="protein sequence ID" value="KAF3968784.1"/>
    <property type="molecule type" value="Genomic_DNA"/>
</dbReference>
<evidence type="ECO:0000313" key="1">
    <source>
        <dbReference type="EMBL" id="KAF3968784.1"/>
    </source>
</evidence>
<dbReference type="Proteomes" id="UP000737018">
    <property type="component" value="Unassembled WGS sequence"/>
</dbReference>
<name>A0A8J4RI85_9ROSI</name>